<evidence type="ECO:0000256" key="2">
    <source>
        <dbReference type="ARBA" id="ARBA00022490"/>
    </source>
</evidence>
<dbReference type="PANTHER" id="PTHR23355">
    <property type="entry name" value="RIBONUCLEASE"/>
    <property type="match status" value="1"/>
</dbReference>
<dbReference type="RefSeq" id="WP_081826288.1">
    <property type="nucleotide sequence ID" value="NZ_HG966617.1"/>
</dbReference>
<keyword evidence="11" id="KW-1185">Reference proteome</keyword>
<evidence type="ECO:0000259" key="9">
    <source>
        <dbReference type="PROSITE" id="PS50126"/>
    </source>
</evidence>
<dbReference type="GO" id="GO:0003723">
    <property type="term" value="F:RNA binding"/>
    <property type="evidence" value="ECO:0007669"/>
    <property type="project" value="UniProtKB-UniRule"/>
</dbReference>
<evidence type="ECO:0000313" key="11">
    <source>
        <dbReference type="Proteomes" id="UP000032160"/>
    </source>
</evidence>
<dbReference type="GO" id="GO:0006402">
    <property type="term" value="P:mRNA catabolic process"/>
    <property type="evidence" value="ECO:0007669"/>
    <property type="project" value="TreeGrafter"/>
</dbReference>
<comment type="catalytic activity">
    <reaction evidence="1 7">
        <text>Exonucleolytic cleavage in the 3'- to 5'-direction to yield nucleoside 5'-phosphates.</text>
        <dbReference type="EC" id="3.1.13.1"/>
    </reaction>
</comment>
<dbReference type="Proteomes" id="UP000032160">
    <property type="component" value="Chromosome I"/>
</dbReference>
<dbReference type="PROSITE" id="PS01175">
    <property type="entry name" value="RIBONUCLEASE_II"/>
    <property type="match status" value="1"/>
</dbReference>
<dbReference type="PANTHER" id="PTHR23355:SF9">
    <property type="entry name" value="DIS3-LIKE EXONUCLEASE 2"/>
    <property type="match status" value="1"/>
</dbReference>
<dbReference type="InterPro" id="IPR050180">
    <property type="entry name" value="RNR_Ribonuclease"/>
</dbReference>
<dbReference type="SMART" id="SM00316">
    <property type="entry name" value="S1"/>
    <property type="match status" value="1"/>
</dbReference>
<accession>X5MNM7</accession>
<dbReference type="HAMAP" id="MF_01895">
    <property type="entry name" value="RNase_R"/>
    <property type="match status" value="1"/>
</dbReference>
<dbReference type="InterPro" id="IPR003029">
    <property type="entry name" value="S1_domain"/>
</dbReference>
<keyword evidence="2 7" id="KW-0963">Cytoplasm</keyword>
<comment type="function">
    <text evidence="7">3'-5' exoribonuclease that releases 5'-nucleoside monophosphates and is involved in maturation of structured RNAs.</text>
</comment>
<dbReference type="Pfam" id="PF00773">
    <property type="entry name" value="RNB"/>
    <property type="match status" value="1"/>
</dbReference>
<gene>
    <name evidence="7" type="primary">rnr</name>
    <name evidence="10" type="ORF">BN1012_Phect3218</name>
</gene>
<feature type="compositionally biased region" description="Basic residues" evidence="8">
    <location>
        <begin position="771"/>
        <end position="796"/>
    </location>
</feature>
<dbReference type="HOGENOM" id="CLU_002333_7_1_5"/>
<keyword evidence="4 7" id="KW-0378">Hydrolase</keyword>
<dbReference type="EMBL" id="HG966617">
    <property type="protein sequence ID" value="CDO61430.1"/>
    <property type="molecule type" value="Genomic_DNA"/>
</dbReference>
<evidence type="ECO:0000256" key="4">
    <source>
        <dbReference type="ARBA" id="ARBA00022801"/>
    </source>
</evidence>
<dbReference type="InterPro" id="IPR001900">
    <property type="entry name" value="RNase_II/R"/>
</dbReference>
<dbReference type="Gene3D" id="2.40.50.140">
    <property type="entry name" value="Nucleic acid-binding proteins"/>
    <property type="match status" value="1"/>
</dbReference>
<dbReference type="KEGG" id="pect:BN1012_Phect3218"/>
<sequence>MAKKPNSPRPRKKPAKRGKAKAASANFLPTKDQVLEFMATYQGTPGKREIARAFRIQGPQRVALKGLLRQMEEEGLLEKASNKKFTRVGELPPVGVIDIVDRDTDGELTAKPANWTAETEPPTIVLAPSGHKDPGSFGIGDRVLARLNKATEDFDYEARVIKKLGDGAKTIIGVLRSGPGKDWTLEPVDKRERNDYRIASSDVADAKPEELVEAEVLSGRQYGPRAAKVIKSLGPLEGTHAISLIAVHEQGIPIDFDPAALAEAQAAKPANARGRTDLRDIPLITIDPADARDHDDAVWATPSDDQNNKGGFEVIVAIADVAGYVRPGSALDRDAQKRGNSAYFPDRVIPMLPERISNNLCSLVEGEDRPCIAVRMVFDKHGNKKNHEFMRAIMRSAAKLSYQQAQQAYDGLTSDVESDVPDALTQNVIVPLYNAYEAITRAQEKRAPLALDLPERKIEMGPDGHIAQIREVERLDSMRLIEAFMIAANVCAAETLESKKAPVVYRIHDAPSPEKLTALAEFLQTLDMSIPRGAVIKPGHLNRILASAADTETSDMVSEVVLRSMAQAEYNPENLGHFGLNLQRYAHFTSPIRRYADLLVHRSLIRALGLTPNVEKDGLTDEEEKTLAQIAEHISSTERRAMAAERASKDRYLAQFLSNRVGAEFEGRISGVTRFGLFVRLNETGADGLVLISSLNGDYYHHSESLHALIGERTGMMFRLGDDVTVRLEEVAPLKGGMRFEMIAGGRKAAPAEQKHARKDRQNARAEAGGRHGRSNPSRRPKLPRSGKKKSSSRRK</sequence>
<comment type="subcellular location">
    <subcellularLocation>
        <location evidence="7">Cytoplasm</location>
    </subcellularLocation>
</comment>
<keyword evidence="6 7" id="KW-0694">RNA-binding</keyword>
<dbReference type="CDD" id="cd04471">
    <property type="entry name" value="S1_RNase_R"/>
    <property type="match status" value="1"/>
</dbReference>
<feature type="domain" description="S1 motif" evidence="9">
    <location>
        <begin position="662"/>
        <end position="743"/>
    </location>
</feature>
<dbReference type="NCBIfam" id="TIGR00358">
    <property type="entry name" value="3_prime_RNase"/>
    <property type="match status" value="1"/>
</dbReference>
<dbReference type="InterPro" id="IPR011805">
    <property type="entry name" value="RNase_R"/>
</dbReference>
<dbReference type="SUPFAM" id="SSF50249">
    <property type="entry name" value="Nucleic acid-binding proteins"/>
    <property type="match status" value="2"/>
</dbReference>
<dbReference type="GO" id="GO:0005829">
    <property type="term" value="C:cytosol"/>
    <property type="evidence" value="ECO:0007669"/>
    <property type="project" value="TreeGrafter"/>
</dbReference>
<evidence type="ECO:0000256" key="8">
    <source>
        <dbReference type="SAM" id="MobiDB-lite"/>
    </source>
</evidence>
<dbReference type="InterPro" id="IPR022966">
    <property type="entry name" value="RNase_II/R_CS"/>
</dbReference>
<dbReference type="GO" id="GO:0008859">
    <property type="term" value="F:exoribonuclease II activity"/>
    <property type="evidence" value="ECO:0007669"/>
    <property type="project" value="UniProtKB-UniRule"/>
</dbReference>
<dbReference type="PROSITE" id="PS50126">
    <property type="entry name" value="S1"/>
    <property type="match status" value="1"/>
</dbReference>
<evidence type="ECO:0000256" key="7">
    <source>
        <dbReference type="HAMAP-Rule" id="MF_01895"/>
    </source>
</evidence>
<evidence type="ECO:0000313" key="10">
    <source>
        <dbReference type="EMBL" id="CDO61430.1"/>
    </source>
</evidence>
<dbReference type="NCBIfam" id="TIGR02063">
    <property type="entry name" value="RNase_R"/>
    <property type="match status" value="1"/>
</dbReference>
<feature type="compositionally biased region" description="Basic and acidic residues" evidence="8">
    <location>
        <begin position="760"/>
        <end position="770"/>
    </location>
</feature>
<dbReference type="EC" id="3.1.13.1" evidence="7"/>
<dbReference type="SMART" id="SM00955">
    <property type="entry name" value="RNB"/>
    <property type="match status" value="1"/>
</dbReference>
<proteinExistence type="inferred from homology"/>
<keyword evidence="3 7" id="KW-0540">Nuclease</keyword>
<feature type="region of interest" description="Disordered" evidence="8">
    <location>
        <begin position="1"/>
        <end position="26"/>
    </location>
</feature>
<feature type="compositionally biased region" description="Basic residues" evidence="8">
    <location>
        <begin position="9"/>
        <end position="20"/>
    </location>
</feature>
<name>X5MNM7_9HYPH</name>
<dbReference type="Pfam" id="PF00575">
    <property type="entry name" value="S1"/>
    <property type="match status" value="1"/>
</dbReference>
<dbReference type="STRING" id="1458461.BN1012_Phect3218"/>
<evidence type="ECO:0000256" key="1">
    <source>
        <dbReference type="ARBA" id="ARBA00001849"/>
    </source>
</evidence>
<evidence type="ECO:0000256" key="6">
    <source>
        <dbReference type="ARBA" id="ARBA00022884"/>
    </source>
</evidence>
<keyword evidence="5 7" id="KW-0269">Exonuclease</keyword>
<comment type="similarity">
    <text evidence="7">Belongs to the RNR ribonuclease family. RNase R subfamily.</text>
</comment>
<feature type="region of interest" description="Disordered" evidence="8">
    <location>
        <begin position="746"/>
        <end position="796"/>
    </location>
</feature>
<dbReference type="InterPro" id="IPR004476">
    <property type="entry name" value="RNase_II/RNase_R"/>
</dbReference>
<dbReference type="InterPro" id="IPR012340">
    <property type="entry name" value="NA-bd_OB-fold"/>
</dbReference>
<dbReference type="PATRIC" id="fig|1458461.3.peg.3224"/>
<protein>
    <recommendedName>
        <fullName evidence="7">Ribonuclease R</fullName>
        <shortName evidence="7">RNase R</shortName>
        <ecNumber evidence="7">3.1.13.1</ecNumber>
    </recommendedName>
</protein>
<organism evidence="10 11">
    <name type="scientific">Candidatus Phaeomarinibacter ectocarpi</name>
    <dbReference type="NCBI Taxonomy" id="1458461"/>
    <lineage>
        <taxon>Bacteria</taxon>
        <taxon>Pseudomonadati</taxon>
        <taxon>Pseudomonadota</taxon>
        <taxon>Alphaproteobacteria</taxon>
        <taxon>Hyphomicrobiales</taxon>
        <taxon>Parvibaculaceae</taxon>
        <taxon>Candidatus Phaeomarinibacter</taxon>
    </lineage>
</organism>
<reference evidence="10 11" key="1">
    <citation type="journal article" date="2014" name="Front. Genet.">
        <title>Genome and metabolic network of "Candidatus Phaeomarinobacter ectocarpi" Ec32, a new candidate genus of Alphaproteobacteria frequently associated with brown algae.</title>
        <authorList>
            <person name="Dittami S.M."/>
            <person name="Barbeyron T."/>
            <person name="Boyen C."/>
            <person name="Cambefort J."/>
            <person name="Collet G."/>
            <person name="Delage L."/>
            <person name="Gobet A."/>
            <person name="Groisillier A."/>
            <person name="Leblanc C."/>
            <person name="Michel G."/>
            <person name="Scornet D."/>
            <person name="Siegel A."/>
            <person name="Tapia J.E."/>
            <person name="Tonon T."/>
        </authorList>
    </citation>
    <scope>NUCLEOTIDE SEQUENCE [LARGE SCALE GENOMIC DNA]</scope>
    <source>
        <strain evidence="10 11">Ec32</strain>
    </source>
</reference>
<dbReference type="AlphaFoldDB" id="X5MNM7"/>
<evidence type="ECO:0000256" key="3">
    <source>
        <dbReference type="ARBA" id="ARBA00022722"/>
    </source>
</evidence>
<evidence type="ECO:0000256" key="5">
    <source>
        <dbReference type="ARBA" id="ARBA00022839"/>
    </source>
</evidence>